<dbReference type="GO" id="GO:0010142">
    <property type="term" value="P:farnesyl diphosphate biosynthetic process, mevalonate pathway"/>
    <property type="evidence" value="ECO:0007669"/>
    <property type="project" value="InterPro"/>
</dbReference>
<comment type="function">
    <text evidence="5">Catalyzes the condensation of acetyl-CoA with acetoacetyl-CoA to form HMG-CoA.</text>
</comment>
<evidence type="ECO:0000259" key="6">
    <source>
        <dbReference type="Pfam" id="PF01154"/>
    </source>
</evidence>
<feature type="active site" description="Acyl-thioester intermediate" evidence="3">
    <location>
        <position position="127"/>
    </location>
</feature>
<dbReference type="EC" id="2.3.3.10" evidence="5"/>
<evidence type="ECO:0000313" key="9">
    <source>
        <dbReference type="Proteomes" id="UP000799766"/>
    </source>
</evidence>
<dbReference type="GO" id="GO:0004421">
    <property type="term" value="F:hydroxymethylglutaryl-CoA synthase activity"/>
    <property type="evidence" value="ECO:0007669"/>
    <property type="project" value="UniProtKB-EC"/>
</dbReference>
<protein>
    <recommendedName>
        <fullName evidence="5">Hydroxymethylglutaryl-CoA synthase</fullName>
        <shortName evidence="5">HMG-CoA synthase</shortName>
        <ecNumber evidence="5">2.3.3.10</ecNumber>
    </recommendedName>
    <alternativeName>
        <fullName evidence="5">3-hydroxy-3-methylglutaryl coenzyme A synthase</fullName>
    </alternativeName>
</protein>
<feature type="domain" description="Hydroxymethylglutaryl-coenzyme A synthase C-terminal" evidence="7">
    <location>
        <begin position="185"/>
        <end position="468"/>
    </location>
</feature>
<dbReference type="InterPro" id="IPR000590">
    <property type="entry name" value="HMG_CoA_synt_AS"/>
</dbReference>
<dbReference type="OrthoDB" id="1269963at2759"/>
<dbReference type="Pfam" id="PF01154">
    <property type="entry name" value="HMG_CoA_synt_N"/>
    <property type="match status" value="1"/>
</dbReference>
<feature type="domain" description="Hydroxymethylglutaryl-coenzyme A synthase N-terminal" evidence="6">
    <location>
        <begin position="4"/>
        <end position="184"/>
    </location>
</feature>
<keyword evidence="2 5" id="KW-0808">Transferase</keyword>
<dbReference type="GO" id="GO:0006696">
    <property type="term" value="P:ergosterol biosynthetic process"/>
    <property type="evidence" value="ECO:0007669"/>
    <property type="project" value="TreeGrafter"/>
</dbReference>
<dbReference type="PANTHER" id="PTHR43323:SF2">
    <property type="entry name" value="HYDROXYMETHYLGLUTARYL-COA SYNTHASE"/>
    <property type="match status" value="1"/>
</dbReference>
<dbReference type="Proteomes" id="UP000799766">
    <property type="component" value="Unassembled WGS sequence"/>
</dbReference>
<dbReference type="PANTHER" id="PTHR43323">
    <property type="entry name" value="3-HYDROXY-3-METHYLGLUTARYL COENZYME A SYNTHASE"/>
    <property type="match status" value="1"/>
</dbReference>
<sequence>MATRPQNIGIKAMEIYFPRQVCREHPACVDQAELETFDGVSAGKYTIGLGQTKMSFCDDREDIYSLCLTALSSLFKKYSIDPASIGRLEVGTETLLDKSKSVKSVLMQLFEESGNMNVEGVDTMNACYGGTNALFNTVNWMESSAWDGRDAVVIAGDIALYKKGNARPTGGAGCVAMLIGPDAPLVVEPGLRGSYMTHAYDFYKADLTSEYPLVDGHFSIQCYTEAVDACYRAYNAREEKLHQAASAYTNGANGHHKKAEVPLDRFDYMCFHAPTCKLVSKSYARMLYNDYLTDPSSPVFADVPASLSGLDYKASVTDKTVEKTFMALAKKRFAARVHPAIELPTMCGNMYCASVYASLCSLLANVEPATLRDTRVGIFSYGSGLASSLFSFRVRGDTTEMREKLDVKNRLEARKIVPPVVYDEMCNMRERAHLKKEYTPEGSTEDMFPGTYYLTGIDGMFRRKYEVKA</sequence>
<comment type="catalytic activity">
    <reaction evidence="5">
        <text>acetoacetyl-CoA + acetyl-CoA + H2O = (3S)-3-hydroxy-3-methylglutaryl-CoA + CoA + H(+)</text>
        <dbReference type="Rhea" id="RHEA:10188"/>
        <dbReference type="ChEBI" id="CHEBI:15377"/>
        <dbReference type="ChEBI" id="CHEBI:15378"/>
        <dbReference type="ChEBI" id="CHEBI:43074"/>
        <dbReference type="ChEBI" id="CHEBI:57286"/>
        <dbReference type="ChEBI" id="CHEBI:57287"/>
        <dbReference type="ChEBI" id="CHEBI:57288"/>
        <dbReference type="EC" id="2.3.3.10"/>
    </reaction>
</comment>
<proteinExistence type="inferred from homology"/>
<evidence type="ECO:0000256" key="3">
    <source>
        <dbReference type="PIRSR" id="PIRSR610122-1"/>
    </source>
</evidence>
<evidence type="ECO:0000256" key="2">
    <source>
        <dbReference type="ARBA" id="ARBA00022679"/>
    </source>
</evidence>
<dbReference type="Pfam" id="PF08540">
    <property type="entry name" value="HMG_CoA_synt_C"/>
    <property type="match status" value="1"/>
</dbReference>
<dbReference type="NCBIfam" id="TIGR01833">
    <property type="entry name" value="HMG-CoA-S_euk"/>
    <property type="match status" value="1"/>
</dbReference>
<reference evidence="8" key="1">
    <citation type="journal article" date="2020" name="Stud. Mycol.">
        <title>101 Dothideomycetes genomes: a test case for predicting lifestyles and emergence of pathogens.</title>
        <authorList>
            <person name="Haridas S."/>
            <person name="Albert R."/>
            <person name="Binder M."/>
            <person name="Bloem J."/>
            <person name="Labutti K."/>
            <person name="Salamov A."/>
            <person name="Andreopoulos B."/>
            <person name="Baker S."/>
            <person name="Barry K."/>
            <person name="Bills G."/>
            <person name="Bluhm B."/>
            <person name="Cannon C."/>
            <person name="Castanera R."/>
            <person name="Culley D."/>
            <person name="Daum C."/>
            <person name="Ezra D."/>
            <person name="Gonzalez J."/>
            <person name="Henrissat B."/>
            <person name="Kuo A."/>
            <person name="Liang C."/>
            <person name="Lipzen A."/>
            <person name="Lutzoni F."/>
            <person name="Magnuson J."/>
            <person name="Mondo S."/>
            <person name="Nolan M."/>
            <person name="Ohm R."/>
            <person name="Pangilinan J."/>
            <person name="Park H.-J."/>
            <person name="Ramirez L."/>
            <person name="Alfaro M."/>
            <person name="Sun H."/>
            <person name="Tritt A."/>
            <person name="Yoshinaga Y."/>
            <person name="Zwiers L.-H."/>
            <person name="Turgeon B."/>
            <person name="Goodwin S."/>
            <person name="Spatafora J."/>
            <person name="Crous P."/>
            <person name="Grigoriev I."/>
        </authorList>
    </citation>
    <scope>NUCLEOTIDE SEQUENCE</scope>
    <source>
        <strain evidence="8">ATCC 16933</strain>
    </source>
</reference>
<feature type="binding site" evidence="4">
    <location>
        <position position="165"/>
    </location>
    <ligand>
        <name>CoA</name>
        <dbReference type="ChEBI" id="CHEBI:57287"/>
    </ligand>
</feature>
<dbReference type="PROSITE" id="PS01226">
    <property type="entry name" value="HMG_COA_SYNTHASE"/>
    <property type="match status" value="1"/>
</dbReference>
<dbReference type="Gene3D" id="3.40.47.10">
    <property type="match status" value="1"/>
</dbReference>
<dbReference type="CDD" id="cd00827">
    <property type="entry name" value="init_cond_enzymes"/>
    <property type="match status" value="1"/>
</dbReference>
<name>A0A6A6P323_9PEZI</name>
<gene>
    <name evidence="8" type="ORF">BDY21DRAFT_285143</name>
</gene>
<dbReference type="AlphaFoldDB" id="A0A6A6P323"/>
<evidence type="ECO:0000259" key="7">
    <source>
        <dbReference type="Pfam" id="PF08540"/>
    </source>
</evidence>
<dbReference type="SUPFAM" id="SSF53901">
    <property type="entry name" value="Thiolase-like"/>
    <property type="match status" value="2"/>
</dbReference>
<keyword evidence="9" id="KW-1185">Reference proteome</keyword>
<comment type="similarity">
    <text evidence="1 5">Belongs to the thiolase-like superfamily. HMG-CoA synthase family.</text>
</comment>
<accession>A0A6A6P323</accession>
<evidence type="ECO:0000256" key="4">
    <source>
        <dbReference type="PIRSR" id="PIRSR610122-2"/>
    </source>
</evidence>
<evidence type="ECO:0000256" key="1">
    <source>
        <dbReference type="ARBA" id="ARBA00007061"/>
    </source>
</evidence>
<feature type="binding site" evidence="4">
    <location>
        <position position="281"/>
    </location>
    <ligand>
        <name>CoA</name>
        <dbReference type="ChEBI" id="CHEBI:57287"/>
    </ligand>
</feature>
<dbReference type="InterPro" id="IPR010122">
    <property type="entry name" value="HMG_CoA_synthase_euk"/>
</dbReference>
<dbReference type="EMBL" id="MU001679">
    <property type="protein sequence ID" value="KAF2457863.1"/>
    <property type="molecule type" value="Genomic_DNA"/>
</dbReference>
<feature type="binding site" evidence="4">
    <location>
        <position position="219"/>
    </location>
    <ligand>
        <name>CoA</name>
        <dbReference type="ChEBI" id="CHEBI:57287"/>
    </ligand>
</feature>
<feature type="active site" description="Proton donor/acceptor" evidence="3">
    <location>
        <position position="272"/>
    </location>
</feature>
<evidence type="ECO:0000313" key="8">
    <source>
        <dbReference type="EMBL" id="KAF2457863.1"/>
    </source>
</evidence>
<evidence type="ECO:0000256" key="5">
    <source>
        <dbReference type="RuleBase" id="RU364071"/>
    </source>
</evidence>
<feature type="binding site" evidence="4">
    <location>
        <position position="277"/>
    </location>
    <ligand>
        <name>CoA</name>
        <dbReference type="ChEBI" id="CHEBI:57287"/>
    </ligand>
</feature>
<dbReference type="GO" id="GO:0006084">
    <property type="term" value="P:acetyl-CoA metabolic process"/>
    <property type="evidence" value="ECO:0007669"/>
    <property type="project" value="InterPro"/>
</dbReference>
<dbReference type="InterPro" id="IPR013746">
    <property type="entry name" value="HMG_CoA_synt_C_dom"/>
</dbReference>
<dbReference type="InterPro" id="IPR016039">
    <property type="entry name" value="Thiolase-like"/>
</dbReference>
<dbReference type="InterPro" id="IPR013528">
    <property type="entry name" value="HMG_CoA_synth_N"/>
</dbReference>
<dbReference type="FunFam" id="3.40.47.10:FF:000008">
    <property type="entry name" value="3-hydroxy-3-methylglutaryl coenzyme A synthase"/>
    <property type="match status" value="1"/>
</dbReference>
<organism evidence="8 9">
    <name type="scientific">Lineolata rhizophorae</name>
    <dbReference type="NCBI Taxonomy" id="578093"/>
    <lineage>
        <taxon>Eukaryota</taxon>
        <taxon>Fungi</taxon>
        <taxon>Dikarya</taxon>
        <taxon>Ascomycota</taxon>
        <taxon>Pezizomycotina</taxon>
        <taxon>Dothideomycetes</taxon>
        <taxon>Dothideomycetes incertae sedis</taxon>
        <taxon>Lineolatales</taxon>
        <taxon>Lineolataceae</taxon>
        <taxon>Lineolata</taxon>
    </lineage>
</organism>
<feature type="active site" description="Proton donor/acceptor" evidence="3">
    <location>
        <position position="93"/>
    </location>
</feature>